<sequence length="129" mass="14363">MLASASSVAADRFQAPFLALLCRRMPRLTRTNLSLPFAHHGLQEEAGLRSAVLYTMTYRGTAKGLESDSSGTSRAHARAHDSKTYHTELTRFHLIKRRTRDRGSRRFSIAALDLIAPSATVLSLSLFLY</sequence>
<dbReference type="AlphaFoldDB" id="A0A135UQY7"/>
<protein>
    <submittedName>
        <fullName evidence="2">Uncharacterized protein</fullName>
    </submittedName>
</protein>
<keyword evidence="3" id="KW-1185">Reference proteome</keyword>
<dbReference type="Proteomes" id="UP000070121">
    <property type="component" value="Unassembled WGS sequence"/>
</dbReference>
<gene>
    <name evidence="2" type="ORF">CSAL01_02703</name>
</gene>
<organism evidence="2 3">
    <name type="scientific">Colletotrichum salicis</name>
    <dbReference type="NCBI Taxonomy" id="1209931"/>
    <lineage>
        <taxon>Eukaryota</taxon>
        <taxon>Fungi</taxon>
        <taxon>Dikarya</taxon>
        <taxon>Ascomycota</taxon>
        <taxon>Pezizomycotina</taxon>
        <taxon>Sordariomycetes</taxon>
        <taxon>Hypocreomycetidae</taxon>
        <taxon>Glomerellales</taxon>
        <taxon>Glomerellaceae</taxon>
        <taxon>Colletotrichum</taxon>
        <taxon>Colletotrichum acutatum species complex</taxon>
    </lineage>
</organism>
<name>A0A135UQY7_9PEZI</name>
<keyword evidence="1" id="KW-1133">Transmembrane helix</keyword>
<dbReference type="EMBL" id="JFFI01001150">
    <property type="protein sequence ID" value="KXH62798.1"/>
    <property type="molecule type" value="Genomic_DNA"/>
</dbReference>
<evidence type="ECO:0000256" key="1">
    <source>
        <dbReference type="SAM" id="Phobius"/>
    </source>
</evidence>
<proteinExistence type="predicted"/>
<comment type="caution">
    <text evidence="2">The sequence shown here is derived from an EMBL/GenBank/DDBJ whole genome shotgun (WGS) entry which is preliminary data.</text>
</comment>
<evidence type="ECO:0000313" key="3">
    <source>
        <dbReference type="Proteomes" id="UP000070121"/>
    </source>
</evidence>
<accession>A0A135UQY7</accession>
<keyword evidence="1" id="KW-0472">Membrane</keyword>
<evidence type="ECO:0000313" key="2">
    <source>
        <dbReference type="EMBL" id="KXH62798.1"/>
    </source>
</evidence>
<keyword evidence="1" id="KW-0812">Transmembrane</keyword>
<reference evidence="2 3" key="1">
    <citation type="submission" date="2014-02" db="EMBL/GenBank/DDBJ databases">
        <title>The genome sequence of Colletotrichum salicis CBS 607.94.</title>
        <authorList>
            <person name="Baroncelli R."/>
            <person name="Thon M.R."/>
        </authorList>
    </citation>
    <scope>NUCLEOTIDE SEQUENCE [LARGE SCALE GENOMIC DNA]</scope>
    <source>
        <strain evidence="2 3">CBS 607.94</strain>
    </source>
</reference>
<feature type="transmembrane region" description="Helical" evidence="1">
    <location>
        <begin position="107"/>
        <end position="128"/>
    </location>
</feature>